<dbReference type="Proteomes" id="UP000000763">
    <property type="component" value="Chromosome 6"/>
</dbReference>
<proteinExistence type="predicted"/>
<evidence type="ECO:0000313" key="4">
    <source>
        <dbReference type="Proteomes" id="UP000000763"/>
    </source>
</evidence>
<dbReference type="EMBL" id="AP004583">
    <property type="protein sequence ID" value="BAD61777.1"/>
    <property type="molecule type" value="Genomic_DNA"/>
</dbReference>
<sequence>MAKLQLAHEVELQVLIDAPCRTPTPGSWVLEPRYWGRIVVVGFEAKPLELAGLPDLACRTGPTAVRPAHPNFDFPRLGPEAKFLVHCYGVDWAVAKRLETVLARSKLPPSLLVACEWASGTVLEVPPGEPAPKSCEGSGARRWPGPV</sequence>
<protein>
    <submittedName>
        <fullName evidence="3">Uncharacterized protein</fullName>
    </submittedName>
</protein>
<evidence type="ECO:0000313" key="3">
    <source>
        <dbReference type="EMBL" id="BAD62167.1"/>
    </source>
</evidence>
<dbReference type="AlphaFoldDB" id="Q5Z527"/>
<feature type="region of interest" description="Disordered" evidence="1">
    <location>
        <begin position="128"/>
        <end position="147"/>
    </location>
</feature>
<reference evidence="4" key="4">
    <citation type="journal article" date="2008" name="Nucleic Acids Res.">
        <title>The rice annotation project database (RAP-DB): 2008 update.</title>
        <authorList>
            <consortium name="The rice annotation project (RAP)"/>
        </authorList>
    </citation>
    <scope>GENOME REANNOTATION</scope>
    <source>
        <strain evidence="4">cv. Nipponbare</strain>
    </source>
</reference>
<dbReference type="EMBL" id="AP005805">
    <property type="protein sequence ID" value="BAD62167.1"/>
    <property type="molecule type" value="Genomic_DNA"/>
</dbReference>
<evidence type="ECO:0000256" key="1">
    <source>
        <dbReference type="SAM" id="MobiDB-lite"/>
    </source>
</evidence>
<accession>Q5Z527</accession>
<name>Q5Z527_ORYSJ</name>
<organism evidence="3 4">
    <name type="scientific">Oryza sativa subsp. japonica</name>
    <name type="common">Rice</name>
    <dbReference type="NCBI Taxonomy" id="39947"/>
    <lineage>
        <taxon>Eukaryota</taxon>
        <taxon>Viridiplantae</taxon>
        <taxon>Streptophyta</taxon>
        <taxon>Embryophyta</taxon>
        <taxon>Tracheophyta</taxon>
        <taxon>Spermatophyta</taxon>
        <taxon>Magnoliopsida</taxon>
        <taxon>Liliopsida</taxon>
        <taxon>Poales</taxon>
        <taxon>Poaceae</taxon>
        <taxon>BOP clade</taxon>
        <taxon>Oryzoideae</taxon>
        <taxon>Oryzeae</taxon>
        <taxon>Oryzinae</taxon>
        <taxon>Oryza</taxon>
        <taxon>Oryza sativa</taxon>
    </lineage>
</organism>
<evidence type="ECO:0000313" key="2">
    <source>
        <dbReference type="EMBL" id="BAD61777.1"/>
    </source>
</evidence>
<gene>
    <name evidence="2" type="ORF">OSJNBb0005N06.33</name>
    <name evidence="3" type="ORF">OSJNBb0006M19.13</name>
</gene>
<reference evidence="2" key="1">
    <citation type="submission" date="2001-12" db="EMBL/GenBank/DDBJ databases">
        <title>Oryza sativa nipponbare(GA3) genomic DNA, chromosome 6, BAC clone:OSJNBb0005N06.</title>
        <authorList>
            <person name="Sasaki T."/>
            <person name="Matsumoto T."/>
            <person name="Yamamoto K."/>
        </authorList>
    </citation>
    <scope>NUCLEOTIDE SEQUENCE</scope>
</reference>
<reference evidence="4" key="3">
    <citation type="journal article" date="2005" name="Nature">
        <title>The map-based sequence of the rice genome.</title>
        <authorList>
            <consortium name="International rice genome sequencing project (IRGSP)"/>
            <person name="Matsumoto T."/>
            <person name="Wu J."/>
            <person name="Kanamori H."/>
            <person name="Katayose Y."/>
            <person name="Fujisawa M."/>
            <person name="Namiki N."/>
            <person name="Mizuno H."/>
            <person name="Yamamoto K."/>
            <person name="Antonio B.A."/>
            <person name="Baba T."/>
            <person name="Sakata K."/>
            <person name="Nagamura Y."/>
            <person name="Aoki H."/>
            <person name="Arikawa K."/>
            <person name="Arita K."/>
            <person name="Bito T."/>
            <person name="Chiden Y."/>
            <person name="Fujitsuka N."/>
            <person name="Fukunaka R."/>
            <person name="Hamada M."/>
            <person name="Harada C."/>
            <person name="Hayashi A."/>
            <person name="Hijishita S."/>
            <person name="Honda M."/>
            <person name="Hosokawa S."/>
            <person name="Ichikawa Y."/>
            <person name="Idonuma A."/>
            <person name="Iijima M."/>
            <person name="Ikeda M."/>
            <person name="Ikeno M."/>
            <person name="Ito K."/>
            <person name="Ito S."/>
            <person name="Ito T."/>
            <person name="Ito Y."/>
            <person name="Ito Y."/>
            <person name="Iwabuchi A."/>
            <person name="Kamiya K."/>
            <person name="Karasawa W."/>
            <person name="Kurita K."/>
            <person name="Katagiri S."/>
            <person name="Kikuta A."/>
            <person name="Kobayashi H."/>
            <person name="Kobayashi N."/>
            <person name="Machita K."/>
            <person name="Maehara T."/>
            <person name="Masukawa M."/>
            <person name="Mizubayashi T."/>
            <person name="Mukai Y."/>
            <person name="Nagasaki H."/>
            <person name="Nagata Y."/>
            <person name="Naito S."/>
            <person name="Nakashima M."/>
            <person name="Nakama Y."/>
            <person name="Nakamichi Y."/>
            <person name="Nakamura M."/>
            <person name="Meguro A."/>
            <person name="Negishi M."/>
            <person name="Ohta I."/>
            <person name="Ohta T."/>
            <person name="Okamoto M."/>
            <person name="Ono N."/>
            <person name="Saji S."/>
            <person name="Sakaguchi M."/>
            <person name="Sakai K."/>
            <person name="Shibata M."/>
            <person name="Shimokawa T."/>
            <person name="Song J."/>
            <person name="Takazaki Y."/>
            <person name="Terasawa K."/>
            <person name="Tsugane M."/>
            <person name="Tsuji K."/>
            <person name="Ueda S."/>
            <person name="Waki K."/>
            <person name="Yamagata H."/>
            <person name="Yamamoto M."/>
            <person name="Yamamoto S."/>
            <person name="Yamane H."/>
            <person name="Yoshiki S."/>
            <person name="Yoshihara R."/>
            <person name="Yukawa K."/>
            <person name="Zhong H."/>
            <person name="Yano M."/>
            <person name="Yuan Q."/>
            <person name="Ouyang S."/>
            <person name="Liu J."/>
            <person name="Jones K.M."/>
            <person name="Gansberger K."/>
            <person name="Moffat K."/>
            <person name="Hill J."/>
            <person name="Bera J."/>
            <person name="Fadrosh D."/>
            <person name="Jin S."/>
            <person name="Johri S."/>
            <person name="Kim M."/>
            <person name="Overton L."/>
            <person name="Reardon M."/>
            <person name="Tsitrin T."/>
            <person name="Vuong H."/>
            <person name="Weaver B."/>
            <person name="Ciecko A."/>
            <person name="Tallon L."/>
            <person name="Jackson J."/>
            <person name="Pai G."/>
            <person name="Aken S.V."/>
            <person name="Utterback T."/>
            <person name="Reidmuller S."/>
            <person name="Feldblyum T."/>
            <person name="Hsiao J."/>
            <person name="Zismann V."/>
            <person name="Iobst S."/>
            <person name="de Vazeille A.R."/>
            <person name="Buell C.R."/>
            <person name="Ying K."/>
            <person name="Li Y."/>
            <person name="Lu T."/>
            <person name="Huang Y."/>
            <person name="Zhao Q."/>
            <person name="Feng Q."/>
            <person name="Zhang L."/>
            <person name="Zhu J."/>
            <person name="Weng Q."/>
            <person name="Mu J."/>
            <person name="Lu Y."/>
            <person name="Fan D."/>
            <person name="Liu Y."/>
            <person name="Guan J."/>
            <person name="Zhang Y."/>
            <person name="Yu S."/>
            <person name="Liu X."/>
            <person name="Zhang Y."/>
            <person name="Hong G."/>
            <person name="Han B."/>
            <person name="Choisne N."/>
            <person name="Demange N."/>
            <person name="Orjeda G."/>
            <person name="Samain S."/>
            <person name="Cattolico L."/>
            <person name="Pelletier E."/>
            <person name="Couloux A."/>
            <person name="Segurens B."/>
            <person name="Wincker P."/>
            <person name="D'Hont A."/>
            <person name="Scarpelli C."/>
            <person name="Weissenbach J."/>
            <person name="Salanoubat M."/>
            <person name="Quetier F."/>
            <person name="Yu Y."/>
            <person name="Kim H.R."/>
            <person name="Rambo T."/>
            <person name="Currie J."/>
            <person name="Collura K."/>
            <person name="Luo M."/>
            <person name="Yang T."/>
            <person name="Ammiraju J.S.S."/>
            <person name="Engler F."/>
            <person name="Soderlund C."/>
            <person name="Wing R.A."/>
            <person name="Palmer L.E."/>
            <person name="de la Bastide M."/>
            <person name="Spiegel L."/>
            <person name="Nascimento L."/>
            <person name="Zutavern T."/>
            <person name="O'Shaughnessy A."/>
            <person name="Dike S."/>
            <person name="Dedhia N."/>
            <person name="Preston R."/>
            <person name="Balija V."/>
            <person name="McCombie W.R."/>
            <person name="Chow T."/>
            <person name="Chen H."/>
            <person name="Chung M."/>
            <person name="Chen C."/>
            <person name="Shaw J."/>
            <person name="Wu H."/>
            <person name="Hsiao K."/>
            <person name="Chao Y."/>
            <person name="Chu M."/>
            <person name="Cheng C."/>
            <person name="Hour A."/>
            <person name="Lee P."/>
            <person name="Lin S."/>
            <person name="Lin Y."/>
            <person name="Liou J."/>
            <person name="Liu S."/>
            <person name="Hsing Y."/>
            <person name="Raghuvanshi S."/>
            <person name="Mohanty A."/>
            <person name="Bharti A.K."/>
            <person name="Gaur A."/>
            <person name="Gupta V."/>
            <person name="Kumar D."/>
            <person name="Ravi V."/>
            <person name="Vij S."/>
            <person name="Kapur A."/>
            <person name="Khurana P."/>
            <person name="Khurana P."/>
            <person name="Khurana J.P."/>
            <person name="Tyagi A.K."/>
            <person name="Gaikwad K."/>
            <person name="Singh A."/>
            <person name="Dalal V."/>
            <person name="Srivastava S."/>
            <person name="Dixit A."/>
            <person name="Pal A.K."/>
            <person name="Ghazi I.A."/>
            <person name="Yadav M."/>
            <person name="Pandit A."/>
            <person name="Bhargava A."/>
            <person name="Sureshbabu K."/>
            <person name="Batra K."/>
            <person name="Sharma T.R."/>
            <person name="Mohapatra T."/>
            <person name="Singh N.K."/>
            <person name="Messing J."/>
            <person name="Nelson A.B."/>
            <person name="Fuks G."/>
            <person name="Kavchok S."/>
            <person name="Keizer G."/>
            <person name="Linton E."/>
            <person name="Llaca V."/>
            <person name="Song R."/>
            <person name="Tanyolac B."/>
            <person name="Young S."/>
            <person name="Ho-Il K."/>
            <person name="Hahn J.H."/>
            <person name="Sangsakoo G."/>
            <person name="Vanavichit A."/>
            <person name="de Mattos Luiz.A.T."/>
            <person name="Zimmer P.D."/>
            <person name="Malone G."/>
            <person name="Dellagostin O."/>
            <person name="de Oliveira A.C."/>
            <person name="Bevan M."/>
            <person name="Bancroft I."/>
            <person name="Minx P."/>
            <person name="Cordum H."/>
            <person name="Wilson R."/>
            <person name="Cheng Z."/>
            <person name="Jin W."/>
            <person name="Jiang J."/>
            <person name="Leong S.A."/>
            <person name="Iwama H."/>
            <person name="Gojobori T."/>
            <person name="Itoh T."/>
            <person name="Niimura Y."/>
            <person name="Fujii Y."/>
            <person name="Habara T."/>
            <person name="Sakai H."/>
            <person name="Sato Y."/>
            <person name="Wilson G."/>
            <person name="Kumar K."/>
            <person name="McCouch S."/>
            <person name="Juretic N."/>
            <person name="Hoen D."/>
            <person name="Wright S."/>
            <person name="Bruskiewich R."/>
            <person name="Bureau T."/>
            <person name="Miyao A."/>
            <person name="Hirochika H."/>
            <person name="Nishikawa T."/>
            <person name="Kadowaki K."/>
            <person name="Sugiura M."/>
            <person name="Burr B."/>
            <person name="Sasaki T."/>
        </authorList>
    </citation>
    <scope>NUCLEOTIDE SEQUENCE [LARGE SCALE GENOMIC DNA]</scope>
    <source>
        <strain evidence="4">cv. Nipponbare</strain>
    </source>
</reference>
<reference evidence="3" key="2">
    <citation type="submission" date="2002-10" db="EMBL/GenBank/DDBJ databases">
        <title>Oryza sativa nipponbare(GA3) genomic DNA, chromosome 6, BAC clone:OSJNBb0006M19.</title>
        <authorList>
            <person name="Sasaki T."/>
            <person name="Matsumoto T."/>
            <person name="Katayose Y."/>
        </authorList>
    </citation>
    <scope>NUCLEOTIDE SEQUENCE</scope>
</reference>